<sequence length="58" mass="6565">MMEWPNPQPGHQVTPMSFSGHKVKCDVAWGEVKARDNIAAVQKTSSKYFEKSFLINLV</sequence>
<dbReference type="Proteomes" id="UP000199072">
    <property type="component" value="Unassembled WGS sequence"/>
</dbReference>
<dbReference type="EMBL" id="FNAI01000009">
    <property type="protein sequence ID" value="SDE75634.1"/>
    <property type="molecule type" value="Genomic_DNA"/>
</dbReference>
<evidence type="ECO:0000313" key="2">
    <source>
        <dbReference type="Proteomes" id="UP000199072"/>
    </source>
</evidence>
<gene>
    <name evidence="1" type="ORF">SAMN05216464_10973</name>
</gene>
<dbReference type="AlphaFoldDB" id="A0A1G7FI74"/>
<reference evidence="1 2" key="1">
    <citation type="submission" date="2016-10" db="EMBL/GenBank/DDBJ databases">
        <authorList>
            <person name="de Groot N.N."/>
        </authorList>
    </citation>
    <scope>NUCLEOTIDE SEQUENCE [LARGE SCALE GENOMIC DNA]</scope>
    <source>
        <strain evidence="1 2">47C3B</strain>
    </source>
</reference>
<name>A0A1G7FI74_9SPHI</name>
<accession>A0A1G7FI74</accession>
<keyword evidence="2" id="KW-1185">Reference proteome</keyword>
<evidence type="ECO:0000313" key="1">
    <source>
        <dbReference type="EMBL" id="SDE75634.1"/>
    </source>
</evidence>
<protein>
    <submittedName>
        <fullName evidence="1">Uncharacterized protein</fullName>
    </submittedName>
</protein>
<proteinExistence type="predicted"/>
<organism evidence="1 2">
    <name type="scientific">Mucilaginibacter pineti</name>
    <dbReference type="NCBI Taxonomy" id="1391627"/>
    <lineage>
        <taxon>Bacteria</taxon>
        <taxon>Pseudomonadati</taxon>
        <taxon>Bacteroidota</taxon>
        <taxon>Sphingobacteriia</taxon>
        <taxon>Sphingobacteriales</taxon>
        <taxon>Sphingobacteriaceae</taxon>
        <taxon>Mucilaginibacter</taxon>
    </lineage>
</organism>